<organism evidence="2 3">
    <name type="scientific">Polysphondylium violaceum</name>
    <dbReference type="NCBI Taxonomy" id="133409"/>
    <lineage>
        <taxon>Eukaryota</taxon>
        <taxon>Amoebozoa</taxon>
        <taxon>Evosea</taxon>
        <taxon>Eumycetozoa</taxon>
        <taxon>Dictyostelia</taxon>
        <taxon>Dictyosteliales</taxon>
        <taxon>Dictyosteliaceae</taxon>
        <taxon>Polysphondylium</taxon>
    </lineage>
</organism>
<proteinExistence type="predicted"/>
<dbReference type="EMBL" id="AJWJ01000104">
    <property type="protein sequence ID" value="KAF2075326.1"/>
    <property type="molecule type" value="Genomic_DNA"/>
</dbReference>
<dbReference type="OrthoDB" id="16252at2759"/>
<comment type="caution">
    <text evidence="2">The sequence shown here is derived from an EMBL/GenBank/DDBJ whole genome shotgun (WGS) entry which is preliminary data.</text>
</comment>
<dbReference type="Proteomes" id="UP000695562">
    <property type="component" value="Unassembled WGS sequence"/>
</dbReference>
<dbReference type="Pfam" id="PF08719">
    <property type="entry name" value="NADAR"/>
    <property type="match status" value="1"/>
</dbReference>
<dbReference type="Gene3D" id="1.10.357.40">
    <property type="entry name" value="YbiA-like"/>
    <property type="match status" value="1"/>
</dbReference>
<dbReference type="InterPro" id="IPR012816">
    <property type="entry name" value="NADAR"/>
</dbReference>
<gene>
    <name evidence="2" type="ORF">CYY_003355</name>
</gene>
<reference evidence="2" key="1">
    <citation type="submission" date="2020-01" db="EMBL/GenBank/DDBJ databases">
        <title>Development of genomics and gene disruption for Polysphondylium violaceum indicates a role for the polyketide synthase stlB in stalk morphogenesis.</title>
        <authorList>
            <person name="Narita B."/>
            <person name="Kawabe Y."/>
            <person name="Kin K."/>
            <person name="Saito T."/>
            <person name="Gibbs R."/>
            <person name="Kuspa A."/>
            <person name="Muzny D."/>
            <person name="Queller D."/>
            <person name="Richards S."/>
            <person name="Strassman J."/>
            <person name="Sucgang R."/>
            <person name="Worley K."/>
            <person name="Schaap P."/>
        </authorList>
    </citation>
    <scope>NUCLEOTIDE SEQUENCE</scope>
    <source>
        <strain evidence="2">QSvi11</strain>
    </source>
</reference>
<dbReference type="AlphaFoldDB" id="A0A8J4Q6X1"/>
<feature type="domain" description="NADAR" evidence="1">
    <location>
        <begin position="7"/>
        <end position="146"/>
    </location>
</feature>
<evidence type="ECO:0000313" key="2">
    <source>
        <dbReference type="EMBL" id="KAF2075326.1"/>
    </source>
</evidence>
<dbReference type="InterPro" id="IPR037238">
    <property type="entry name" value="YbiA-like_sf"/>
</dbReference>
<evidence type="ECO:0000259" key="1">
    <source>
        <dbReference type="Pfam" id="PF08719"/>
    </source>
</evidence>
<dbReference type="CDD" id="cd15457">
    <property type="entry name" value="NADAR"/>
    <property type="match status" value="1"/>
</dbReference>
<protein>
    <recommendedName>
        <fullName evidence="1">NADAR domain-containing protein</fullName>
    </recommendedName>
</protein>
<dbReference type="NCBIfam" id="TIGR02464">
    <property type="entry name" value="ribofla_fusion"/>
    <property type="match status" value="1"/>
</dbReference>
<keyword evidence="3" id="KW-1185">Reference proteome</keyword>
<dbReference type="SUPFAM" id="SSF143990">
    <property type="entry name" value="YbiA-like"/>
    <property type="match status" value="1"/>
</dbReference>
<evidence type="ECO:0000313" key="3">
    <source>
        <dbReference type="Proteomes" id="UP000695562"/>
    </source>
</evidence>
<name>A0A8J4Q6X1_9MYCE</name>
<sequence length="152" mass="17498">MSKTINFYRAENPYGFMSNFSRHRVFYNNDHFPTSEHAFQAMKFVGTDYYFKVKDASTPGDSAKKGRSRAYPLRADWETVKDEIMYDICLAKFKQNKDIGASLLETGDAILVEYTENDYYWGSGGVNGGGRNQLGITLMRVRDTIRNEKENK</sequence>
<accession>A0A8J4Q6X1</accession>